<name>A0A368XSL3_9BURK</name>
<proteinExistence type="inferred from homology"/>
<evidence type="ECO:0000313" key="4">
    <source>
        <dbReference type="EMBL" id="RCW70479.1"/>
    </source>
</evidence>
<dbReference type="InterPro" id="IPR036679">
    <property type="entry name" value="FlgN-like_sf"/>
</dbReference>
<dbReference type="Pfam" id="PF05130">
    <property type="entry name" value="FlgN"/>
    <property type="match status" value="1"/>
</dbReference>
<dbReference type="Proteomes" id="UP000252884">
    <property type="component" value="Unassembled WGS sequence"/>
</dbReference>
<evidence type="ECO:0000256" key="3">
    <source>
        <dbReference type="ARBA" id="ARBA00022795"/>
    </source>
</evidence>
<comment type="similarity">
    <text evidence="2">Belongs to the FlgN family.</text>
</comment>
<keyword evidence="3" id="KW-1005">Bacterial flagellum biogenesis</keyword>
<comment type="function">
    <text evidence="1">Required for the efficient initiation of filament assembly.</text>
</comment>
<dbReference type="RefSeq" id="WP_114469407.1">
    <property type="nucleotide sequence ID" value="NZ_QPJK01000005.1"/>
</dbReference>
<protein>
    <submittedName>
        <fullName evidence="4">FlgN protein</fullName>
    </submittedName>
</protein>
<dbReference type="InterPro" id="IPR007809">
    <property type="entry name" value="FlgN-like"/>
</dbReference>
<dbReference type="OrthoDB" id="8595824at2"/>
<dbReference type="AlphaFoldDB" id="A0A368XSL3"/>
<accession>A0A368XSL3</accession>
<comment type="caution">
    <text evidence="4">The sequence shown here is derived from an EMBL/GenBank/DDBJ whole genome shotgun (WGS) entry which is preliminary data.</text>
</comment>
<dbReference type="EMBL" id="QPJK01000005">
    <property type="protein sequence ID" value="RCW70479.1"/>
    <property type="molecule type" value="Genomic_DNA"/>
</dbReference>
<dbReference type="SUPFAM" id="SSF140566">
    <property type="entry name" value="FlgN-like"/>
    <property type="match status" value="1"/>
</dbReference>
<evidence type="ECO:0000313" key="5">
    <source>
        <dbReference type="Proteomes" id="UP000252884"/>
    </source>
</evidence>
<evidence type="ECO:0000256" key="2">
    <source>
        <dbReference type="ARBA" id="ARBA00007703"/>
    </source>
</evidence>
<keyword evidence="5" id="KW-1185">Reference proteome</keyword>
<reference evidence="4 5" key="1">
    <citation type="submission" date="2018-07" db="EMBL/GenBank/DDBJ databases">
        <title>Genomic Encyclopedia of Type Strains, Phase IV (KMG-IV): sequencing the most valuable type-strain genomes for metagenomic binning, comparative biology and taxonomic classification.</title>
        <authorList>
            <person name="Goeker M."/>
        </authorList>
    </citation>
    <scope>NUCLEOTIDE SEQUENCE [LARGE SCALE GENOMIC DNA]</scope>
    <source>
        <strain evidence="4 5">DSM 21634</strain>
    </source>
</reference>
<dbReference type="GO" id="GO:0044780">
    <property type="term" value="P:bacterial-type flagellum assembly"/>
    <property type="evidence" value="ECO:0007669"/>
    <property type="project" value="InterPro"/>
</dbReference>
<evidence type="ECO:0000256" key="1">
    <source>
        <dbReference type="ARBA" id="ARBA00002397"/>
    </source>
</evidence>
<sequence length="160" mass="17430">MTLASATRDAQSATTGAARALPRAAVERLLRDVQADLADYAELQELLEQQFASALRHDAQAMESVAAGIVAVVDRIDARRQFRYGLLTRLQGGGVPTVPALVALWPAAQRAGVQALWDQLEQAVHDCKARNLRNARLLTEQHVLLTRVLHGTEDPLYADA</sequence>
<gene>
    <name evidence="4" type="ORF">DES41_105422</name>
</gene>
<dbReference type="Gene3D" id="1.20.58.300">
    <property type="entry name" value="FlgN-like"/>
    <property type="match status" value="1"/>
</dbReference>
<organism evidence="4 5">
    <name type="scientific">Pseudorhodoferax soli</name>
    <dbReference type="NCBI Taxonomy" id="545864"/>
    <lineage>
        <taxon>Bacteria</taxon>
        <taxon>Pseudomonadati</taxon>
        <taxon>Pseudomonadota</taxon>
        <taxon>Betaproteobacteria</taxon>
        <taxon>Burkholderiales</taxon>
        <taxon>Comamonadaceae</taxon>
    </lineage>
</organism>